<comment type="similarity">
    <text evidence="1">Belongs to the multicopper oxidase family.</text>
</comment>
<dbReference type="PANTHER" id="PTHR11709:SF145">
    <property type="entry name" value="LCC1"/>
    <property type="match status" value="1"/>
</dbReference>
<dbReference type="AlphaFoldDB" id="A0A4S9K209"/>
<evidence type="ECO:0000313" key="11">
    <source>
        <dbReference type="Proteomes" id="UP000306584"/>
    </source>
</evidence>
<gene>
    <name evidence="10" type="ORF">D6D01_09492</name>
</gene>
<dbReference type="EMBL" id="QZBD01000658">
    <property type="protein sequence ID" value="THY09507.1"/>
    <property type="molecule type" value="Genomic_DNA"/>
</dbReference>
<evidence type="ECO:0000259" key="7">
    <source>
        <dbReference type="Pfam" id="PF00394"/>
    </source>
</evidence>
<evidence type="ECO:0000256" key="2">
    <source>
        <dbReference type="ARBA" id="ARBA00022723"/>
    </source>
</evidence>
<evidence type="ECO:0008006" key="12">
    <source>
        <dbReference type="Google" id="ProtNLM"/>
    </source>
</evidence>
<evidence type="ECO:0000259" key="9">
    <source>
        <dbReference type="Pfam" id="PF07732"/>
    </source>
</evidence>
<dbReference type="PANTHER" id="PTHR11709">
    <property type="entry name" value="MULTI-COPPER OXIDASE"/>
    <property type="match status" value="1"/>
</dbReference>
<evidence type="ECO:0000256" key="5">
    <source>
        <dbReference type="ARBA" id="ARBA00023008"/>
    </source>
</evidence>
<protein>
    <recommendedName>
        <fullName evidence="12">Multicopper oxidase, type 1</fullName>
    </recommendedName>
</protein>
<comment type="caution">
    <text evidence="10">The sequence shown here is derived from an EMBL/GenBank/DDBJ whole genome shotgun (WGS) entry which is preliminary data.</text>
</comment>
<organism evidence="10 11">
    <name type="scientific">Aureobasidium pullulans</name>
    <name type="common">Black yeast</name>
    <name type="synonym">Pullularia pullulans</name>
    <dbReference type="NCBI Taxonomy" id="5580"/>
    <lineage>
        <taxon>Eukaryota</taxon>
        <taxon>Fungi</taxon>
        <taxon>Dikarya</taxon>
        <taxon>Ascomycota</taxon>
        <taxon>Pezizomycotina</taxon>
        <taxon>Dothideomycetes</taxon>
        <taxon>Dothideomycetidae</taxon>
        <taxon>Dothideales</taxon>
        <taxon>Saccotheciaceae</taxon>
        <taxon>Aureobasidium</taxon>
    </lineage>
</organism>
<dbReference type="SUPFAM" id="SSF49503">
    <property type="entry name" value="Cupredoxins"/>
    <property type="match status" value="4"/>
</dbReference>
<sequence length="682" mass="75242">MVSWGRLILHAFSFSPISDNGLSKIYTPDKAKFAVPAAQPAKSVLGGSNGKEFHGPAFISNGMQALENALSQHQQDGNSVLGSLDAPKLPSFRTDGGTPLPFGFPWGQSTANNTNYYTDTPNTGVTRYYDFEISAGQIAPDGVFKEGVLINGQFPGPTIEANWGDMISITVKNSLDEGTSMHWHGLLQKATPWYDGVPTIMQCPIAPGKSFTYTFQADLYGTSWYHSHFSAQYAGGAAGAMIIYGPKSVDYDIDLGPVILTDWYHQDYYTLVEQTMSRASDNTPQPASNNNLINGKMNFPCYAGVNCTENAGVSKFSFTSGKKHRLRLINMSAEAMQKFSIDGHTMTVIANDFVPVEPYEVAVVTLAVGQRTDIIVEADGSPTDSVWMRSNIKYCSLTDGTVDEAVAAIYYESADNTTIPTSNSSVTIAQLSYCNNDDLSVTKPFFPITPDPNPSTTEDLIIEYRTNETDFNLWFVNNVSFRGDYNNPVLLEAKLGNLDFPEEYHVMNFGSNNTVRLVVYNYFAFGGHPMHQHGHNMYVLAEGFGDWDNTVTNPGNPQRRDTVWVQAAKDKDTPAYVVLQFDQDNPGVWPFHCTYHLDPLDLFFPPPSTPSVSCSALRFPYPLSSSQCHIAWHVSAGLYVSILERPEDIRKNMKIPGVMAQSCRDWSDFTGRAVVDQIDSGL</sequence>
<evidence type="ECO:0000256" key="1">
    <source>
        <dbReference type="ARBA" id="ARBA00010609"/>
    </source>
</evidence>
<dbReference type="Pfam" id="PF07731">
    <property type="entry name" value="Cu-oxidase_2"/>
    <property type="match status" value="1"/>
</dbReference>
<feature type="domain" description="Plastocyanin-like" evidence="8">
    <location>
        <begin position="496"/>
        <end position="594"/>
    </location>
</feature>
<dbReference type="FunFam" id="2.60.40.420:FF:000038">
    <property type="entry name" value="Extracellular dihydrogeodin oxidase/laccase"/>
    <property type="match status" value="1"/>
</dbReference>
<name>A0A4S9K209_AURPU</name>
<keyword evidence="5" id="KW-0186">Copper</keyword>
<keyword evidence="6" id="KW-0325">Glycoprotein</keyword>
<dbReference type="Gene3D" id="2.60.40.420">
    <property type="entry name" value="Cupredoxins - blue copper proteins"/>
    <property type="match status" value="3"/>
</dbReference>
<dbReference type="CDD" id="cd13880">
    <property type="entry name" value="CuRO_2_MaLCC_like"/>
    <property type="match status" value="1"/>
</dbReference>
<evidence type="ECO:0000256" key="6">
    <source>
        <dbReference type="ARBA" id="ARBA00023180"/>
    </source>
</evidence>
<dbReference type="InterPro" id="IPR045087">
    <property type="entry name" value="Cu-oxidase_fam"/>
</dbReference>
<keyword evidence="4" id="KW-0560">Oxidoreductase</keyword>
<evidence type="ECO:0000256" key="4">
    <source>
        <dbReference type="ARBA" id="ARBA00023002"/>
    </source>
</evidence>
<reference evidence="10 11" key="1">
    <citation type="submission" date="2018-10" db="EMBL/GenBank/DDBJ databases">
        <title>Fifty Aureobasidium pullulans genomes reveal a recombining polyextremotolerant generalist.</title>
        <authorList>
            <person name="Gostincar C."/>
            <person name="Turk M."/>
            <person name="Zajc J."/>
            <person name="Gunde-Cimerman N."/>
        </authorList>
    </citation>
    <scope>NUCLEOTIDE SEQUENCE [LARGE SCALE GENOMIC DNA]</scope>
    <source>
        <strain evidence="10 11">EXF-6604</strain>
    </source>
</reference>
<dbReference type="GO" id="GO:0005507">
    <property type="term" value="F:copper ion binding"/>
    <property type="evidence" value="ECO:0007669"/>
    <property type="project" value="InterPro"/>
</dbReference>
<dbReference type="InterPro" id="IPR008972">
    <property type="entry name" value="Cupredoxin"/>
</dbReference>
<dbReference type="Proteomes" id="UP000306584">
    <property type="component" value="Unassembled WGS sequence"/>
</dbReference>
<dbReference type="Pfam" id="PF00394">
    <property type="entry name" value="Cu-oxidase"/>
    <property type="match status" value="1"/>
</dbReference>
<feature type="domain" description="Plastocyanin-like" evidence="7">
    <location>
        <begin position="257"/>
        <end position="399"/>
    </location>
</feature>
<proteinExistence type="inferred from homology"/>
<dbReference type="GO" id="GO:0016491">
    <property type="term" value="F:oxidoreductase activity"/>
    <property type="evidence" value="ECO:0007669"/>
    <property type="project" value="UniProtKB-KW"/>
</dbReference>
<dbReference type="InterPro" id="IPR011707">
    <property type="entry name" value="Cu-oxidase-like_N"/>
</dbReference>
<dbReference type="InterPro" id="IPR001117">
    <property type="entry name" value="Cu-oxidase_2nd"/>
</dbReference>
<dbReference type="CDD" id="cd13854">
    <property type="entry name" value="CuRO_1_MaLCC_like"/>
    <property type="match status" value="1"/>
</dbReference>
<keyword evidence="3" id="KW-0677">Repeat</keyword>
<dbReference type="InterPro" id="IPR011706">
    <property type="entry name" value="Cu-oxidase_C"/>
</dbReference>
<feature type="domain" description="Plastocyanin-like" evidence="9">
    <location>
        <begin position="133"/>
        <end position="247"/>
    </location>
</feature>
<evidence type="ECO:0000259" key="8">
    <source>
        <dbReference type="Pfam" id="PF07731"/>
    </source>
</evidence>
<evidence type="ECO:0000256" key="3">
    <source>
        <dbReference type="ARBA" id="ARBA00022737"/>
    </source>
</evidence>
<keyword evidence="2" id="KW-0479">Metal-binding</keyword>
<evidence type="ECO:0000313" key="10">
    <source>
        <dbReference type="EMBL" id="THY09507.1"/>
    </source>
</evidence>
<dbReference type="Pfam" id="PF07732">
    <property type="entry name" value="Cu-oxidase_3"/>
    <property type="match status" value="1"/>
</dbReference>
<accession>A0A4S9K209</accession>
<dbReference type="FunFam" id="2.60.40.420:FF:000021">
    <property type="entry name" value="Extracellular dihydrogeodin oxidase/laccase"/>
    <property type="match status" value="1"/>
</dbReference>
<dbReference type="CDD" id="cd13901">
    <property type="entry name" value="CuRO_3_MaLCC_like"/>
    <property type="match status" value="1"/>
</dbReference>